<name>A0A368HFS7_9GAMM</name>
<dbReference type="SUPFAM" id="SSF53955">
    <property type="entry name" value="Lysozyme-like"/>
    <property type="match status" value="1"/>
</dbReference>
<keyword evidence="9" id="KW-0997">Cell inner membrane</keyword>
<keyword evidence="17" id="KW-0735">Signal-anchor</keyword>
<evidence type="ECO:0000256" key="7">
    <source>
        <dbReference type="ARBA" id="ARBA00018638"/>
    </source>
</evidence>
<evidence type="ECO:0000256" key="8">
    <source>
        <dbReference type="ARBA" id="ARBA00022475"/>
    </source>
</evidence>
<keyword evidence="33" id="KW-1185">Reference proteome</keyword>
<keyword evidence="18" id="KW-0573">Peptidoglycan synthesis</keyword>
<dbReference type="InterPro" id="IPR012340">
    <property type="entry name" value="NA-bd_OB-fold"/>
</dbReference>
<evidence type="ECO:0000256" key="10">
    <source>
        <dbReference type="ARBA" id="ARBA00022645"/>
    </source>
</evidence>
<comment type="catalytic activity">
    <reaction evidence="26">
        <text>[GlcNAc-(1-&gt;4)-Mur2Ac(oyl-L-Ala-gamma-D-Glu-L-Lys-D-Ala-D-Ala)](n)-di-trans,octa-cis-undecaprenyl diphosphate + beta-D-GlcNAc-(1-&gt;4)-Mur2Ac(oyl-L-Ala-gamma-D-Glu-L-Lys-D-Ala-D-Ala)-di-trans,octa-cis-undecaprenyl diphosphate = [GlcNAc-(1-&gt;4)-Mur2Ac(oyl-L-Ala-gamma-D-Glu-L-Lys-D-Ala-D-Ala)](n+1)-di-trans,octa-cis-undecaprenyl diphosphate + di-trans,octa-cis-undecaprenyl diphosphate + H(+)</text>
        <dbReference type="Rhea" id="RHEA:23708"/>
        <dbReference type="Rhea" id="RHEA-COMP:9602"/>
        <dbReference type="Rhea" id="RHEA-COMP:9603"/>
        <dbReference type="ChEBI" id="CHEBI:15378"/>
        <dbReference type="ChEBI" id="CHEBI:58405"/>
        <dbReference type="ChEBI" id="CHEBI:60033"/>
        <dbReference type="ChEBI" id="CHEBI:78435"/>
        <dbReference type="EC" id="2.4.99.28"/>
    </reaction>
</comment>
<keyword evidence="23" id="KW-0961">Cell wall biogenesis/degradation</keyword>
<feature type="domain" description="Penicillin-binding protein OB-like" evidence="31">
    <location>
        <begin position="340"/>
        <end position="467"/>
    </location>
</feature>
<evidence type="ECO:0000256" key="18">
    <source>
        <dbReference type="ARBA" id="ARBA00022984"/>
    </source>
</evidence>
<evidence type="ECO:0000256" key="1">
    <source>
        <dbReference type="ARBA" id="ARBA00002624"/>
    </source>
</evidence>
<evidence type="ECO:0000256" key="28">
    <source>
        <dbReference type="SAM" id="Phobius"/>
    </source>
</evidence>
<protein>
    <recommendedName>
        <fullName evidence="7">Penicillin-binding protein 1A</fullName>
        <ecNumber evidence="25">2.4.99.28</ecNumber>
        <ecNumber evidence="6">3.4.16.4</ecNumber>
    </recommendedName>
</protein>
<dbReference type="GO" id="GO:0009252">
    <property type="term" value="P:peptidoglycan biosynthetic process"/>
    <property type="evidence" value="ECO:0007669"/>
    <property type="project" value="UniProtKB-UniPathway"/>
</dbReference>
<dbReference type="Gene3D" id="1.10.3810.10">
    <property type="entry name" value="Biosynthetic peptidoglycan transglycosylase-like"/>
    <property type="match status" value="1"/>
</dbReference>
<comment type="pathway">
    <text evidence="27">Glycan biosynthesis.</text>
</comment>
<dbReference type="InterPro" id="IPR031376">
    <property type="entry name" value="PCB_OB"/>
</dbReference>
<dbReference type="InterPro" id="IPR012338">
    <property type="entry name" value="Beta-lactam/transpept-like"/>
</dbReference>
<dbReference type="Pfam" id="PF00912">
    <property type="entry name" value="Transgly"/>
    <property type="match status" value="1"/>
</dbReference>
<evidence type="ECO:0000256" key="13">
    <source>
        <dbReference type="ARBA" id="ARBA00022679"/>
    </source>
</evidence>
<keyword evidence="22" id="KW-0511">Multifunctional enzyme</keyword>
<evidence type="ECO:0000259" key="31">
    <source>
        <dbReference type="Pfam" id="PF17092"/>
    </source>
</evidence>
<dbReference type="Pfam" id="PF17092">
    <property type="entry name" value="PCB_OB"/>
    <property type="match status" value="1"/>
</dbReference>
<dbReference type="GO" id="GO:0071555">
    <property type="term" value="P:cell wall organization"/>
    <property type="evidence" value="ECO:0007669"/>
    <property type="project" value="UniProtKB-KW"/>
</dbReference>
<dbReference type="GO" id="GO:0005886">
    <property type="term" value="C:plasma membrane"/>
    <property type="evidence" value="ECO:0007669"/>
    <property type="project" value="UniProtKB-SubCell"/>
</dbReference>
<evidence type="ECO:0000256" key="23">
    <source>
        <dbReference type="ARBA" id="ARBA00023316"/>
    </source>
</evidence>
<dbReference type="GO" id="GO:0008955">
    <property type="term" value="F:peptidoglycan glycosyltransferase activity"/>
    <property type="evidence" value="ECO:0007669"/>
    <property type="project" value="UniProtKB-EC"/>
</dbReference>
<feature type="domain" description="Glycosyl transferase family 51" evidence="30">
    <location>
        <begin position="69"/>
        <end position="247"/>
    </location>
</feature>
<dbReference type="Pfam" id="PF00905">
    <property type="entry name" value="Transpeptidase"/>
    <property type="match status" value="1"/>
</dbReference>
<sequence length="827" mass="91485">MSTPEPTPPSSRPRPRWRFWVLLALVVGGFNTLLGIGAWTWWTWDHLPAVRALEDWHPEQPLRIYAANGRLLQAIGPQIRFALPLAKIPKDLQAAFIAAENGRFYSHDPLYYPVSYPGILRAAFVDIIHLAPVQGASTITEQVARNFYLSPKKTIARKVAEILLAYKLADHLTRAQILDLYLNKIYLGQGAYGVEAAARTYYGKDVSQLTLAQMATLAGLPAAPSYFNPVKNPQLARERRDYVLHRMFADHDITHHAMVLAEAQPIRARYHAPANNIAPYATEWIRKWLVKRFGANFTYRRGLRVYTTISPRDQRAADHSLAVGLENYAMGLDSLDPKVWRGPIARLKGAALKAALAGGRPSVLPDRDPANLRWGVVVQSSPGEARIRLEGHRSVILDRTDVAWVRLPPQGLQASAVNQVLKPGDLIWLRHYVAATNAGAGNRVWGATAVWQRVANAGWQLAAVPKVQGALVSLDAHTGAILALNGGFSYKLSHFDRALYAYRQPGSGFKPFVYAAAMDAPALKAAGHRHYLTPVSLIKDTPLSVPLPDGSDYRPTNYSNTFSRTPIAVWQDLADSHNVPSVRLLLHIGIPYAAAYVHRFGFPVQQIPQVPSMVLGSGDYTPMQIVRGYATFANGGYRPRPYLVSRIQTASGEHISLRDCALGYKPETPSTPAIPSGVAFLMTRMMERVIHQGTGVAAQILHRRALAGKTGTTNGETNAWFTGYSPRVVTTVWVGYDDNHSLGRWAAGAREALPIWIHYMKAALQDERGLRFTKPTTVVRRRYNPKTGLLAHSGPYKAYFLKGYLPPRGGSGLGAIKHFFHKLANFL</sequence>
<comment type="caution">
    <text evidence="32">The sequence shown here is derived from an EMBL/GenBank/DDBJ whole genome shotgun (WGS) entry which is preliminary data.</text>
</comment>
<dbReference type="GO" id="GO:0009002">
    <property type="term" value="F:serine-type D-Ala-D-Ala carboxypeptidase activity"/>
    <property type="evidence" value="ECO:0007669"/>
    <property type="project" value="UniProtKB-EC"/>
</dbReference>
<dbReference type="GO" id="GO:0008658">
    <property type="term" value="F:penicillin binding"/>
    <property type="evidence" value="ECO:0007669"/>
    <property type="project" value="InterPro"/>
</dbReference>
<keyword evidence="19 28" id="KW-1133">Transmembrane helix</keyword>
<keyword evidence="16" id="KW-0133">Cell shape</keyword>
<dbReference type="EC" id="3.4.16.4" evidence="6"/>
<evidence type="ECO:0000256" key="15">
    <source>
        <dbReference type="ARBA" id="ARBA00022801"/>
    </source>
</evidence>
<evidence type="ECO:0000259" key="30">
    <source>
        <dbReference type="Pfam" id="PF00912"/>
    </source>
</evidence>
<dbReference type="Gene3D" id="3.40.710.10">
    <property type="entry name" value="DD-peptidase/beta-lactamase superfamily"/>
    <property type="match status" value="2"/>
</dbReference>
<evidence type="ECO:0000256" key="17">
    <source>
        <dbReference type="ARBA" id="ARBA00022968"/>
    </source>
</evidence>
<keyword evidence="10" id="KW-0121">Carboxypeptidase</keyword>
<dbReference type="InterPro" id="IPR050396">
    <property type="entry name" value="Glycosyltr_51/Transpeptidase"/>
</dbReference>
<evidence type="ECO:0000256" key="16">
    <source>
        <dbReference type="ARBA" id="ARBA00022960"/>
    </source>
</evidence>
<dbReference type="Proteomes" id="UP000253250">
    <property type="component" value="Unassembled WGS sequence"/>
</dbReference>
<keyword evidence="14 28" id="KW-0812">Transmembrane</keyword>
<evidence type="ECO:0000256" key="27">
    <source>
        <dbReference type="ARBA" id="ARBA00060592"/>
    </source>
</evidence>
<evidence type="ECO:0000256" key="25">
    <source>
        <dbReference type="ARBA" id="ARBA00044770"/>
    </source>
</evidence>
<gene>
    <name evidence="32" type="ORF">C4900_11090</name>
</gene>
<reference evidence="32 33" key="1">
    <citation type="submission" date="2018-02" db="EMBL/GenBank/DDBJ databases">
        <title>Insights into the biology of acidophilic members of the Acidiferrobacteraceae family derived from comparative genomic analyses.</title>
        <authorList>
            <person name="Issotta F."/>
            <person name="Thyssen C."/>
            <person name="Mena C."/>
            <person name="Moya A."/>
            <person name="Bellenberg S."/>
            <person name="Sproer C."/>
            <person name="Covarrubias P.C."/>
            <person name="Sand W."/>
            <person name="Quatrini R."/>
            <person name="Vera M."/>
        </authorList>
    </citation>
    <scope>NUCLEOTIDE SEQUENCE [LARGE SCALE GENOMIC DNA]</scope>
    <source>
        <strain evidence="33">m-1</strain>
    </source>
</reference>
<evidence type="ECO:0000256" key="20">
    <source>
        <dbReference type="ARBA" id="ARBA00023136"/>
    </source>
</evidence>
<dbReference type="GO" id="GO:0006508">
    <property type="term" value="P:proteolysis"/>
    <property type="evidence" value="ECO:0007669"/>
    <property type="project" value="UniProtKB-KW"/>
</dbReference>
<feature type="transmembrane region" description="Helical" evidence="28">
    <location>
        <begin position="20"/>
        <end position="42"/>
    </location>
</feature>
<evidence type="ECO:0000256" key="11">
    <source>
        <dbReference type="ARBA" id="ARBA00022670"/>
    </source>
</evidence>
<dbReference type="NCBIfam" id="TIGR02074">
    <property type="entry name" value="PBP_1a_fam"/>
    <property type="match status" value="1"/>
</dbReference>
<keyword evidence="13" id="KW-0808">Transferase</keyword>
<evidence type="ECO:0000256" key="14">
    <source>
        <dbReference type="ARBA" id="ARBA00022692"/>
    </source>
</evidence>
<comment type="similarity">
    <text evidence="5">In the N-terminal section; belongs to the glycosyltransferase 51 family.</text>
</comment>
<dbReference type="PANTHER" id="PTHR32282:SF27">
    <property type="entry name" value="PENICILLIN-BINDING PROTEIN 1A"/>
    <property type="match status" value="1"/>
</dbReference>
<dbReference type="Gene3D" id="2.40.50.140">
    <property type="entry name" value="Nucleic acid-binding proteins"/>
    <property type="match status" value="1"/>
</dbReference>
<evidence type="ECO:0000256" key="24">
    <source>
        <dbReference type="ARBA" id="ARBA00034000"/>
    </source>
</evidence>
<comment type="similarity">
    <text evidence="4">In the C-terminal section; belongs to the transpeptidase family.</text>
</comment>
<accession>A0A368HFS7</accession>
<keyword evidence="11" id="KW-0645">Protease</keyword>
<dbReference type="GO" id="GO:0030288">
    <property type="term" value="C:outer membrane-bounded periplasmic space"/>
    <property type="evidence" value="ECO:0007669"/>
    <property type="project" value="TreeGrafter"/>
</dbReference>
<feature type="domain" description="Penicillin-binding protein transpeptidase" evidence="29">
    <location>
        <begin position="469"/>
        <end position="735"/>
    </location>
</feature>
<dbReference type="EC" id="2.4.99.28" evidence="25"/>
<proteinExistence type="inferred from homology"/>
<keyword evidence="21" id="KW-0046">Antibiotic resistance</keyword>
<evidence type="ECO:0000256" key="26">
    <source>
        <dbReference type="ARBA" id="ARBA00049902"/>
    </source>
</evidence>
<dbReference type="InterPro" id="IPR023346">
    <property type="entry name" value="Lysozyme-like_dom_sf"/>
</dbReference>
<evidence type="ECO:0000256" key="4">
    <source>
        <dbReference type="ARBA" id="ARBA00007090"/>
    </source>
</evidence>
<dbReference type="SUPFAM" id="SSF56601">
    <property type="entry name" value="beta-lactamase/transpeptidase-like"/>
    <property type="match status" value="1"/>
</dbReference>
<dbReference type="PANTHER" id="PTHR32282">
    <property type="entry name" value="BINDING PROTEIN TRANSPEPTIDASE, PUTATIVE-RELATED"/>
    <property type="match status" value="1"/>
</dbReference>
<evidence type="ECO:0000256" key="12">
    <source>
        <dbReference type="ARBA" id="ARBA00022676"/>
    </source>
</evidence>
<evidence type="ECO:0000256" key="3">
    <source>
        <dbReference type="ARBA" id="ARBA00004752"/>
    </source>
</evidence>
<dbReference type="AlphaFoldDB" id="A0A368HFS7"/>
<dbReference type="InterPro" id="IPR036950">
    <property type="entry name" value="PBP_transglycosylase"/>
</dbReference>
<evidence type="ECO:0000256" key="21">
    <source>
        <dbReference type="ARBA" id="ARBA00023251"/>
    </source>
</evidence>
<keyword evidence="20 28" id="KW-0472">Membrane</keyword>
<evidence type="ECO:0000256" key="9">
    <source>
        <dbReference type="ARBA" id="ARBA00022519"/>
    </source>
</evidence>
<dbReference type="InterPro" id="IPR001264">
    <property type="entry name" value="Glyco_trans_51"/>
</dbReference>
<comment type="subcellular location">
    <subcellularLocation>
        <location evidence="2">Cell inner membrane</location>
        <topology evidence="2">Single-pass type II membrane protein</topology>
    </subcellularLocation>
</comment>
<evidence type="ECO:0000256" key="6">
    <source>
        <dbReference type="ARBA" id="ARBA00012448"/>
    </source>
</evidence>
<comment type="catalytic activity">
    <reaction evidence="24">
        <text>Preferential cleavage: (Ac)2-L-Lys-D-Ala-|-D-Ala. Also transpeptidation of peptidyl-alanyl moieties that are N-acyl substituents of D-alanine.</text>
        <dbReference type="EC" id="3.4.16.4"/>
    </reaction>
</comment>
<dbReference type="GO" id="GO:0008360">
    <property type="term" value="P:regulation of cell shape"/>
    <property type="evidence" value="ECO:0007669"/>
    <property type="project" value="UniProtKB-KW"/>
</dbReference>
<organism evidence="32 33">
    <name type="scientific">Acidiferrobacter thiooxydans</name>
    <dbReference type="NCBI Taxonomy" id="163359"/>
    <lineage>
        <taxon>Bacteria</taxon>
        <taxon>Pseudomonadati</taxon>
        <taxon>Pseudomonadota</taxon>
        <taxon>Gammaproteobacteria</taxon>
        <taxon>Acidiferrobacterales</taxon>
        <taxon>Acidiferrobacteraceae</taxon>
        <taxon>Acidiferrobacter</taxon>
    </lineage>
</organism>
<evidence type="ECO:0000259" key="29">
    <source>
        <dbReference type="Pfam" id="PF00905"/>
    </source>
</evidence>
<dbReference type="OrthoDB" id="7911552at2"/>
<evidence type="ECO:0000256" key="5">
    <source>
        <dbReference type="ARBA" id="ARBA00007739"/>
    </source>
</evidence>
<dbReference type="FunFam" id="1.10.3810.10:FF:000003">
    <property type="entry name" value="Penicillin-binding protein 1a"/>
    <property type="match status" value="1"/>
</dbReference>
<keyword evidence="15" id="KW-0378">Hydrolase</keyword>
<evidence type="ECO:0000256" key="19">
    <source>
        <dbReference type="ARBA" id="ARBA00022989"/>
    </source>
</evidence>
<dbReference type="GO" id="GO:0046677">
    <property type="term" value="P:response to antibiotic"/>
    <property type="evidence" value="ECO:0007669"/>
    <property type="project" value="UniProtKB-KW"/>
</dbReference>
<dbReference type="InterPro" id="IPR001460">
    <property type="entry name" value="PCN-bd_Tpept"/>
</dbReference>
<dbReference type="UniPathway" id="UPA00219"/>
<dbReference type="EMBL" id="PSYR01000002">
    <property type="protein sequence ID" value="RCN56370.1"/>
    <property type="molecule type" value="Genomic_DNA"/>
</dbReference>
<comment type="pathway">
    <text evidence="3">Cell wall biogenesis; peptidoglycan biosynthesis.</text>
</comment>
<evidence type="ECO:0000256" key="22">
    <source>
        <dbReference type="ARBA" id="ARBA00023268"/>
    </source>
</evidence>
<evidence type="ECO:0000313" key="32">
    <source>
        <dbReference type="EMBL" id="RCN56370.1"/>
    </source>
</evidence>
<comment type="function">
    <text evidence="1">Cell wall formation. Synthesis of cross-linked peptidoglycan from the lipid intermediates. The enzyme has a penicillin-insensitive transglycosylase N-terminal domain (formation of linear glycan strands) and a penicillin-sensitive transpeptidase C-terminal domain (cross-linking of the peptide subunits).</text>
</comment>
<evidence type="ECO:0000313" key="33">
    <source>
        <dbReference type="Proteomes" id="UP000253250"/>
    </source>
</evidence>
<keyword evidence="12" id="KW-0328">Glycosyltransferase</keyword>
<evidence type="ECO:0000256" key="2">
    <source>
        <dbReference type="ARBA" id="ARBA00004249"/>
    </source>
</evidence>
<keyword evidence="8" id="KW-1003">Cell membrane</keyword>